<dbReference type="Gene3D" id="3.20.20.70">
    <property type="entry name" value="Aldolase class I"/>
    <property type="match status" value="1"/>
</dbReference>
<dbReference type="PRINTS" id="PR00146">
    <property type="entry name" value="DHPICSNTHASE"/>
</dbReference>
<proteinExistence type="inferred from homology"/>
<gene>
    <name evidence="7" type="ORF">IDH44_19685</name>
</gene>
<dbReference type="PANTHER" id="PTHR12128">
    <property type="entry name" value="DIHYDRODIPICOLINATE SYNTHASE"/>
    <property type="match status" value="1"/>
</dbReference>
<keyword evidence="2 4" id="KW-0456">Lyase</keyword>
<reference evidence="7" key="1">
    <citation type="submission" date="2020-09" db="EMBL/GenBank/DDBJ databases">
        <title>A novel bacterium of genus Paenibacillus, isolated from South China Sea.</title>
        <authorList>
            <person name="Huang H."/>
            <person name="Mo K."/>
            <person name="Hu Y."/>
        </authorList>
    </citation>
    <scope>NUCLEOTIDE SEQUENCE</scope>
    <source>
        <strain evidence="7">IB182496</strain>
    </source>
</reference>
<dbReference type="CDD" id="cd00408">
    <property type="entry name" value="DHDPS-like"/>
    <property type="match status" value="1"/>
</dbReference>
<dbReference type="RefSeq" id="WP_190920535.1">
    <property type="nucleotide sequence ID" value="NZ_JACXIZ010000037.1"/>
</dbReference>
<evidence type="ECO:0000313" key="8">
    <source>
        <dbReference type="Proteomes" id="UP000621560"/>
    </source>
</evidence>
<evidence type="ECO:0000256" key="5">
    <source>
        <dbReference type="PIRSR" id="PIRSR001365-1"/>
    </source>
</evidence>
<keyword evidence="8" id="KW-1185">Reference proteome</keyword>
<dbReference type="PIRSF" id="PIRSF001365">
    <property type="entry name" value="DHDPS"/>
    <property type="match status" value="1"/>
</dbReference>
<dbReference type="Pfam" id="PF00701">
    <property type="entry name" value="DHDPS"/>
    <property type="match status" value="1"/>
</dbReference>
<feature type="active site" description="Proton donor/acceptor" evidence="5">
    <location>
        <position position="137"/>
    </location>
</feature>
<feature type="binding site" evidence="6">
    <location>
        <position position="206"/>
    </location>
    <ligand>
        <name>pyruvate</name>
        <dbReference type="ChEBI" id="CHEBI:15361"/>
    </ligand>
</feature>
<dbReference type="SUPFAM" id="SSF51569">
    <property type="entry name" value="Aldolase"/>
    <property type="match status" value="1"/>
</dbReference>
<keyword evidence="3" id="KW-0704">Schiff base</keyword>
<dbReference type="InterPro" id="IPR002220">
    <property type="entry name" value="DapA-like"/>
</dbReference>
<dbReference type="SMART" id="SM01130">
    <property type="entry name" value="DHDPS"/>
    <property type="match status" value="1"/>
</dbReference>
<accession>A0A927BXA3</accession>
<evidence type="ECO:0000256" key="3">
    <source>
        <dbReference type="ARBA" id="ARBA00023270"/>
    </source>
</evidence>
<dbReference type="GO" id="GO:0044281">
    <property type="term" value="P:small molecule metabolic process"/>
    <property type="evidence" value="ECO:0007669"/>
    <property type="project" value="UniProtKB-ARBA"/>
</dbReference>
<name>A0A927BXA3_9BACL</name>
<feature type="binding site" evidence="6">
    <location>
        <position position="47"/>
    </location>
    <ligand>
        <name>pyruvate</name>
        <dbReference type="ChEBI" id="CHEBI:15361"/>
    </ligand>
</feature>
<dbReference type="InterPro" id="IPR020625">
    <property type="entry name" value="Schiff_base-form_aldolases_AS"/>
</dbReference>
<evidence type="ECO:0000256" key="6">
    <source>
        <dbReference type="PIRSR" id="PIRSR001365-2"/>
    </source>
</evidence>
<comment type="similarity">
    <text evidence="1 4">Belongs to the DapA family.</text>
</comment>
<protein>
    <submittedName>
        <fullName evidence="7">Dihydrodipicolinate synthase family protein</fullName>
    </submittedName>
</protein>
<evidence type="ECO:0000256" key="1">
    <source>
        <dbReference type="ARBA" id="ARBA00007592"/>
    </source>
</evidence>
<dbReference type="PROSITE" id="PS00666">
    <property type="entry name" value="DHDPS_2"/>
    <property type="match status" value="1"/>
</dbReference>
<dbReference type="AlphaFoldDB" id="A0A927BXA3"/>
<sequence>MKLLHGVTTAMVTPFTKEGDIDFQAVEQLTNFLVSKGVQALFPLGTTGEMLRLSIEERKAVAETVVRAAAGRVTVYIHAGATTTKDTIALARHAHAVGADGIGVVTPIFSVVNDREMEQFYVEVASSVPAEFPVYLYNIPQCSANDLSVEVVQRVATQCRNVVGLKYSYPDFTRTGAYLALNDFSVVQGADHLFVPALAMGCSGTVSGVSSVFPEPFVEVYRHMQSGDLDEARRWQHIATRYCNILQNGRNMAYFKAALNWRGLTGGSVRSPQLDLAQADVELLHQSLREMERETSLGLLNPVSNS</sequence>
<evidence type="ECO:0000313" key="7">
    <source>
        <dbReference type="EMBL" id="MBD2847430.1"/>
    </source>
</evidence>
<evidence type="ECO:0000256" key="2">
    <source>
        <dbReference type="ARBA" id="ARBA00023239"/>
    </source>
</evidence>
<dbReference type="GO" id="GO:0008840">
    <property type="term" value="F:4-hydroxy-tetrahydrodipicolinate synthase activity"/>
    <property type="evidence" value="ECO:0007669"/>
    <property type="project" value="TreeGrafter"/>
</dbReference>
<organism evidence="7 8">
    <name type="scientific">Paenibacillus sabuli</name>
    <dbReference type="NCBI Taxonomy" id="2772509"/>
    <lineage>
        <taxon>Bacteria</taxon>
        <taxon>Bacillati</taxon>
        <taxon>Bacillota</taxon>
        <taxon>Bacilli</taxon>
        <taxon>Bacillales</taxon>
        <taxon>Paenibacillaceae</taxon>
        <taxon>Paenibacillus</taxon>
    </lineage>
</organism>
<dbReference type="Proteomes" id="UP000621560">
    <property type="component" value="Unassembled WGS sequence"/>
</dbReference>
<dbReference type="EMBL" id="JACXIZ010000037">
    <property type="protein sequence ID" value="MBD2847430.1"/>
    <property type="molecule type" value="Genomic_DNA"/>
</dbReference>
<feature type="active site" description="Schiff-base intermediate with substrate" evidence="5">
    <location>
        <position position="166"/>
    </location>
</feature>
<dbReference type="PANTHER" id="PTHR12128:SF66">
    <property type="entry name" value="4-HYDROXY-2-OXOGLUTARATE ALDOLASE, MITOCHONDRIAL"/>
    <property type="match status" value="1"/>
</dbReference>
<dbReference type="InterPro" id="IPR013785">
    <property type="entry name" value="Aldolase_TIM"/>
</dbReference>
<evidence type="ECO:0000256" key="4">
    <source>
        <dbReference type="PIRNR" id="PIRNR001365"/>
    </source>
</evidence>
<comment type="caution">
    <text evidence="7">The sequence shown here is derived from an EMBL/GenBank/DDBJ whole genome shotgun (WGS) entry which is preliminary data.</text>
</comment>